<reference evidence="2" key="1">
    <citation type="submission" date="2016-11" db="EMBL/GenBank/DDBJ databases">
        <authorList>
            <person name="Varghese N."/>
            <person name="Submissions S."/>
        </authorList>
    </citation>
    <scope>NUCLEOTIDE SEQUENCE [LARGE SCALE GENOMIC DNA]</scope>
    <source>
        <strain evidence="2">DSM 26899</strain>
    </source>
</reference>
<keyword evidence="2" id="KW-1185">Reference proteome</keyword>
<evidence type="ECO:0000313" key="2">
    <source>
        <dbReference type="Proteomes" id="UP000184364"/>
    </source>
</evidence>
<dbReference type="RefSeq" id="WP_073292072.1">
    <property type="nucleotide sequence ID" value="NZ_FRAV01000008.1"/>
</dbReference>
<accession>A0A1M6VIV1</accession>
<dbReference type="SUPFAM" id="SSF103647">
    <property type="entry name" value="TSP type-3 repeat"/>
    <property type="match status" value="1"/>
</dbReference>
<protein>
    <submittedName>
        <fullName evidence="1">Uncharacterized protein</fullName>
    </submittedName>
</protein>
<name>A0A1M6VIV1_9FLAO</name>
<sequence>MKNLIFLLLPIGLFSQDKCFDNGEKHYSASSGLLFIKDTEESILLIHPKHITFQENKTNLSYEQDEISEYKDTSESWQEQKAKYERKYAEFNKYFNNQFRYIQIQKEKNLSYALAENTFGYWLLEIKNKKGRAYYIGFNKNTYINRNQKEKFVRNNKLFIDGSFIAIAGSWGRPGHPEIEAVKDYLTFEISLNEIKRDSDGDGYNDFFENLIFLNPNSKDTDGDGIPDFTDLNPLHKSANNKFTNLFEEIIEKDSTNFNNQKNNYTFETYESDCEYFQKVNPKNKRVLILSDSQTYKLKSDYKQGLFSTFYGRIKKGSSENIFYIPYFHSMEGGKIIAVYENGKWSIQEDQEFKI</sequence>
<evidence type="ECO:0000313" key="1">
    <source>
        <dbReference type="EMBL" id="SHK81379.1"/>
    </source>
</evidence>
<dbReference type="STRING" id="1302687.SAMN05444267_100844"/>
<proteinExistence type="predicted"/>
<dbReference type="InterPro" id="IPR028974">
    <property type="entry name" value="TSP_type-3_rpt"/>
</dbReference>
<gene>
    <name evidence="1" type="ORF">SAMN05444267_100844</name>
</gene>
<organism evidence="1 2">
    <name type="scientific">Chryseobacterium polytrichastri</name>
    <dbReference type="NCBI Taxonomy" id="1302687"/>
    <lineage>
        <taxon>Bacteria</taxon>
        <taxon>Pseudomonadati</taxon>
        <taxon>Bacteroidota</taxon>
        <taxon>Flavobacteriia</taxon>
        <taxon>Flavobacteriales</taxon>
        <taxon>Weeksellaceae</taxon>
        <taxon>Chryseobacterium group</taxon>
        <taxon>Chryseobacterium</taxon>
    </lineage>
</organism>
<dbReference type="Gene3D" id="4.10.1080.10">
    <property type="entry name" value="TSP type-3 repeat"/>
    <property type="match status" value="1"/>
</dbReference>
<dbReference type="Proteomes" id="UP000184364">
    <property type="component" value="Unassembled WGS sequence"/>
</dbReference>
<dbReference type="EMBL" id="FRAV01000008">
    <property type="protein sequence ID" value="SHK81379.1"/>
    <property type="molecule type" value="Genomic_DNA"/>
</dbReference>
<dbReference type="AlphaFoldDB" id="A0A1M6VIV1"/>
<dbReference type="OrthoDB" id="1237875at2"/>
<dbReference type="GO" id="GO:0005509">
    <property type="term" value="F:calcium ion binding"/>
    <property type="evidence" value="ECO:0007669"/>
    <property type="project" value="InterPro"/>
</dbReference>